<evidence type="ECO:0000256" key="1">
    <source>
        <dbReference type="SAM" id="SignalP"/>
    </source>
</evidence>
<feature type="chain" id="PRO_5031023439" evidence="1">
    <location>
        <begin position="21"/>
        <end position="142"/>
    </location>
</feature>
<reference evidence="3 4" key="1">
    <citation type="submission" date="2020-08" db="EMBL/GenBank/DDBJ databases">
        <title>The Agave Microbiome: Exploring the role of microbial communities in plant adaptations to desert environments.</title>
        <authorList>
            <person name="Partida-Martinez L.P."/>
        </authorList>
    </citation>
    <scope>NUCLEOTIDE SEQUENCE [LARGE SCALE GENOMIC DNA]</scope>
    <source>
        <strain evidence="3 4">AS2.3</strain>
    </source>
</reference>
<feature type="signal peptide" evidence="1">
    <location>
        <begin position="1"/>
        <end position="20"/>
    </location>
</feature>
<evidence type="ECO:0000259" key="2">
    <source>
        <dbReference type="Pfam" id="PF14534"/>
    </source>
</evidence>
<accession>A0A7Y9FNF7</accession>
<dbReference type="AlphaFoldDB" id="A0A7Y9FNF7"/>
<feature type="domain" description="DUF4440" evidence="2">
    <location>
        <begin position="33"/>
        <end position="136"/>
    </location>
</feature>
<dbReference type="RefSeq" id="WP_257015404.1">
    <property type="nucleotide sequence ID" value="NZ_JACCBY010000002.1"/>
</dbReference>
<proteinExistence type="predicted"/>
<protein>
    <submittedName>
        <fullName evidence="3">Uncharacterized protein (TIGR02246 family)</fullName>
    </submittedName>
</protein>
<gene>
    <name evidence="3" type="ORF">HD841_002138</name>
</gene>
<keyword evidence="4" id="KW-1185">Reference proteome</keyword>
<dbReference type="Pfam" id="PF14534">
    <property type="entry name" value="DUF4440"/>
    <property type="match status" value="1"/>
</dbReference>
<dbReference type="InterPro" id="IPR032710">
    <property type="entry name" value="NTF2-like_dom_sf"/>
</dbReference>
<comment type="caution">
    <text evidence="3">The sequence shown here is derived from an EMBL/GenBank/DDBJ whole genome shotgun (WGS) entry which is preliminary data.</text>
</comment>
<sequence length="142" mass="15068">MLIPMVLLAAAAPAPAPALAPVTAEAAIATALTDSAAGWSAGDMPRFLAIYAADAVFVTKDGLVRGKPAIAARYAKSYGADPAKRGRLSFRMLGFRRIDADHQMLWAKWLLDYPGGKQDAGVTSLLFERQPAGWKIVSDHSS</sequence>
<evidence type="ECO:0000313" key="3">
    <source>
        <dbReference type="EMBL" id="NYD90358.1"/>
    </source>
</evidence>
<evidence type="ECO:0000313" key="4">
    <source>
        <dbReference type="Proteomes" id="UP000517753"/>
    </source>
</evidence>
<dbReference type="EMBL" id="JACCBY010000002">
    <property type="protein sequence ID" value="NYD90358.1"/>
    <property type="molecule type" value="Genomic_DNA"/>
</dbReference>
<dbReference type="InterPro" id="IPR027843">
    <property type="entry name" value="DUF4440"/>
</dbReference>
<dbReference type="SUPFAM" id="SSF54427">
    <property type="entry name" value="NTF2-like"/>
    <property type="match status" value="1"/>
</dbReference>
<dbReference type="Proteomes" id="UP000517753">
    <property type="component" value="Unassembled WGS sequence"/>
</dbReference>
<name>A0A7Y9FNF7_9SPHN</name>
<organism evidence="3 4">
    <name type="scientific">Sphingomonas melonis</name>
    <dbReference type="NCBI Taxonomy" id="152682"/>
    <lineage>
        <taxon>Bacteria</taxon>
        <taxon>Pseudomonadati</taxon>
        <taxon>Pseudomonadota</taxon>
        <taxon>Alphaproteobacteria</taxon>
        <taxon>Sphingomonadales</taxon>
        <taxon>Sphingomonadaceae</taxon>
        <taxon>Sphingomonas</taxon>
    </lineage>
</organism>
<dbReference type="Gene3D" id="3.10.450.50">
    <property type="match status" value="1"/>
</dbReference>
<keyword evidence="1" id="KW-0732">Signal</keyword>